<proteinExistence type="inferred from homology"/>
<dbReference type="InterPro" id="IPR053924">
    <property type="entry name" value="RecX_HTH_2nd"/>
</dbReference>
<comment type="caution">
    <text evidence="7">The sequence shown here is derived from an EMBL/GenBank/DDBJ whole genome shotgun (WGS) entry which is preliminary data.</text>
</comment>
<evidence type="ECO:0000256" key="3">
    <source>
        <dbReference type="ARBA" id="ARBA00018111"/>
    </source>
</evidence>
<keyword evidence="8" id="KW-1185">Reference proteome</keyword>
<evidence type="ECO:0000313" key="8">
    <source>
        <dbReference type="Proteomes" id="UP000759443"/>
    </source>
</evidence>
<evidence type="ECO:0000259" key="6">
    <source>
        <dbReference type="Pfam" id="PF02631"/>
    </source>
</evidence>
<organism evidence="7 8">
    <name type="scientific">Rhizobium halophytocola</name>
    <dbReference type="NCBI Taxonomy" id="735519"/>
    <lineage>
        <taxon>Bacteria</taxon>
        <taxon>Pseudomonadati</taxon>
        <taxon>Pseudomonadota</taxon>
        <taxon>Alphaproteobacteria</taxon>
        <taxon>Hyphomicrobiales</taxon>
        <taxon>Rhizobiaceae</taxon>
        <taxon>Rhizobium/Agrobacterium group</taxon>
        <taxon>Rhizobium</taxon>
    </lineage>
</organism>
<reference evidence="7 8" key="1">
    <citation type="submission" date="2021-03" db="EMBL/GenBank/DDBJ databases">
        <title>Genomic Encyclopedia of Type Strains, Phase IV (KMG-IV): sequencing the most valuable type-strain genomes for metagenomic binning, comparative biology and taxonomic classification.</title>
        <authorList>
            <person name="Goeker M."/>
        </authorList>
    </citation>
    <scope>NUCLEOTIDE SEQUENCE [LARGE SCALE GENOMIC DNA]</scope>
    <source>
        <strain evidence="7 8">DSM 21600</strain>
    </source>
</reference>
<evidence type="ECO:0000256" key="5">
    <source>
        <dbReference type="SAM" id="MobiDB-lite"/>
    </source>
</evidence>
<evidence type="ECO:0000256" key="4">
    <source>
        <dbReference type="ARBA" id="ARBA00022490"/>
    </source>
</evidence>
<dbReference type="Pfam" id="PF02631">
    <property type="entry name" value="RecX_HTH2"/>
    <property type="match status" value="1"/>
</dbReference>
<accession>A0ABS4DWP5</accession>
<dbReference type="RefSeq" id="WP_209943726.1">
    <property type="nucleotide sequence ID" value="NZ_JAGGJU010000003.1"/>
</dbReference>
<protein>
    <recommendedName>
        <fullName evidence="3">Regulatory protein RecX</fullName>
    </recommendedName>
</protein>
<dbReference type="EMBL" id="JAGGJU010000003">
    <property type="protein sequence ID" value="MBP1850119.1"/>
    <property type="molecule type" value="Genomic_DNA"/>
</dbReference>
<comment type="subcellular location">
    <subcellularLocation>
        <location evidence="1">Cytoplasm</location>
    </subcellularLocation>
</comment>
<evidence type="ECO:0000313" key="7">
    <source>
        <dbReference type="EMBL" id="MBP1850119.1"/>
    </source>
</evidence>
<feature type="domain" description="RecX second three-helical" evidence="6">
    <location>
        <begin position="94"/>
        <end position="134"/>
    </location>
</feature>
<dbReference type="Gene3D" id="1.10.10.10">
    <property type="entry name" value="Winged helix-like DNA-binding domain superfamily/Winged helix DNA-binding domain"/>
    <property type="match status" value="1"/>
</dbReference>
<comment type="similarity">
    <text evidence="2">Belongs to the RecX family.</text>
</comment>
<evidence type="ECO:0000256" key="1">
    <source>
        <dbReference type="ARBA" id="ARBA00004496"/>
    </source>
</evidence>
<dbReference type="Proteomes" id="UP000759443">
    <property type="component" value="Unassembled WGS sequence"/>
</dbReference>
<evidence type="ECO:0000256" key="2">
    <source>
        <dbReference type="ARBA" id="ARBA00009695"/>
    </source>
</evidence>
<sequence length="204" mass="22545">MSDSDDDTARTDTADDGTPGAEVPDAPAGPTPRMLAWARNSAAWRISRKMMTERELSDAVSRKARQKFEDIPEEHVALLACAAVDFGRMAGAIDDANYAEVKTRSLTGSGRSRRMIARKLAEKGVGQELIAETLVDADDTDAAIIFARKRAFGPFRKVEPDQKRMTKELSAFARNGFSLALARHVLEMDRDEAEEQLLGRHRLL</sequence>
<keyword evidence="4" id="KW-0963">Cytoplasm</keyword>
<dbReference type="InterPro" id="IPR036388">
    <property type="entry name" value="WH-like_DNA-bd_sf"/>
</dbReference>
<feature type="region of interest" description="Disordered" evidence="5">
    <location>
        <begin position="1"/>
        <end position="33"/>
    </location>
</feature>
<name>A0ABS4DWP5_9HYPH</name>
<gene>
    <name evidence="7" type="ORF">J2Z17_001540</name>
</gene>